<evidence type="ECO:0000256" key="1">
    <source>
        <dbReference type="SAM" id="MobiDB-lite"/>
    </source>
</evidence>
<evidence type="ECO:0000256" key="2">
    <source>
        <dbReference type="SAM" id="Phobius"/>
    </source>
</evidence>
<dbReference type="Proteomes" id="UP000823982">
    <property type="component" value="Unassembled WGS sequence"/>
</dbReference>
<sequence length="144" mass="16150">MEKFMEILAIVVSIGFMAAFVYVIVNGLIHLHKNKDVEVYTIDAHVSDKSEAELPVSVTGKKKPIKAYFVSFSPDGTNELKLRVTPLEYSQVNIGDRGRLSFREDVLLRFEVIERICEEVSYESDANSAECKDSGDTKDAEENA</sequence>
<feature type="compositionally biased region" description="Basic and acidic residues" evidence="1">
    <location>
        <begin position="130"/>
        <end position="144"/>
    </location>
</feature>
<reference evidence="3" key="1">
    <citation type="submission" date="2020-10" db="EMBL/GenBank/DDBJ databases">
        <authorList>
            <person name="Gilroy R."/>
        </authorList>
    </citation>
    <scope>NUCLEOTIDE SEQUENCE</scope>
    <source>
        <strain evidence="3">CHK157-1446</strain>
    </source>
</reference>
<keyword evidence="2" id="KW-1133">Transmembrane helix</keyword>
<feature type="transmembrane region" description="Helical" evidence="2">
    <location>
        <begin position="7"/>
        <end position="25"/>
    </location>
</feature>
<dbReference type="EMBL" id="DVIR01000060">
    <property type="protein sequence ID" value="HIS25090.1"/>
    <property type="molecule type" value="Genomic_DNA"/>
</dbReference>
<comment type="caution">
    <text evidence="3">The sequence shown here is derived from an EMBL/GenBank/DDBJ whole genome shotgun (WGS) entry which is preliminary data.</text>
</comment>
<dbReference type="AlphaFoldDB" id="A0A9D1EQ11"/>
<keyword evidence="2" id="KW-0812">Transmembrane</keyword>
<dbReference type="InterPro" id="IPR019635">
    <property type="entry name" value="DUF2500"/>
</dbReference>
<accession>A0A9D1EQ11</accession>
<reference evidence="3" key="2">
    <citation type="journal article" date="2021" name="PeerJ">
        <title>Extensive microbial diversity within the chicken gut microbiome revealed by metagenomics and culture.</title>
        <authorList>
            <person name="Gilroy R."/>
            <person name="Ravi A."/>
            <person name="Getino M."/>
            <person name="Pursley I."/>
            <person name="Horton D.L."/>
            <person name="Alikhan N.F."/>
            <person name="Baker D."/>
            <person name="Gharbi K."/>
            <person name="Hall N."/>
            <person name="Watson M."/>
            <person name="Adriaenssens E.M."/>
            <person name="Foster-Nyarko E."/>
            <person name="Jarju S."/>
            <person name="Secka A."/>
            <person name="Antonio M."/>
            <person name="Oren A."/>
            <person name="Chaudhuri R.R."/>
            <person name="La Ragione R."/>
            <person name="Hildebrand F."/>
            <person name="Pallen M.J."/>
        </authorList>
    </citation>
    <scope>NUCLEOTIDE SEQUENCE</scope>
    <source>
        <strain evidence="3">CHK157-1446</strain>
    </source>
</reference>
<gene>
    <name evidence="3" type="ORF">IAD01_06790</name>
</gene>
<feature type="region of interest" description="Disordered" evidence="1">
    <location>
        <begin position="124"/>
        <end position="144"/>
    </location>
</feature>
<dbReference type="Gene3D" id="2.40.50.660">
    <property type="match status" value="1"/>
</dbReference>
<dbReference type="Pfam" id="PF10694">
    <property type="entry name" value="DUF2500"/>
    <property type="match status" value="1"/>
</dbReference>
<proteinExistence type="predicted"/>
<keyword evidence="2" id="KW-0472">Membrane</keyword>
<protein>
    <submittedName>
        <fullName evidence="3">DUF2500 family protein</fullName>
    </submittedName>
</protein>
<organism evidence="3 4">
    <name type="scientific">Candidatus Faeciplasma gallinarum</name>
    <dbReference type="NCBI Taxonomy" id="2840799"/>
    <lineage>
        <taxon>Bacteria</taxon>
        <taxon>Bacillati</taxon>
        <taxon>Bacillota</taxon>
        <taxon>Clostridia</taxon>
        <taxon>Eubacteriales</taxon>
        <taxon>Oscillospiraceae</taxon>
        <taxon>Oscillospiraceae incertae sedis</taxon>
        <taxon>Candidatus Faeciplasma</taxon>
    </lineage>
</organism>
<evidence type="ECO:0000313" key="4">
    <source>
        <dbReference type="Proteomes" id="UP000823982"/>
    </source>
</evidence>
<evidence type="ECO:0000313" key="3">
    <source>
        <dbReference type="EMBL" id="HIS25090.1"/>
    </source>
</evidence>
<name>A0A9D1EQ11_9FIRM</name>